<dbReference type="EMBL" id="UGHP01000001">
    <property type="protein sequence ID" value="STQ79224.1"/>
    <property type="molecule type" value="Genomic_DNA"/>
</dbReference>
<evidence type="ECO:0000259" key="1">
    <source>
        <dbReference type="Pfam" id="PF06894"/>
    </source>
</evidence>
<dbReference type="NCBIfam" id="TIGR01674">
    <property type="entry name" value="phage_lambda_G"/>
    <property type="match status" value="1"/>
</dbReference>
<dbReference type="Proteomes" id="UP000254821">
    <property type="component" value="Unassembled WGS sequence"/>
</dbReference>
<dbReference type="AlphaFoldDB" id="A0A377PH20"/>
<name>A0A377PH20_HAFAL</name>
<protein>
    <submittedName>
        <fullName evidence="2">Phage minor tail protein G</fullName>
    </submittedName>
</protein>
<feature type="domain" description="Tail assembly protein G" evidence="1">
    <location>
        <begin position="1"/>
        <end position="114"/>
    </location>
</feature>
<dbReference type="Pfam" id="PF06894">
    <property type="entry name" value="Phage_TAC_2"/>
    <property type="match status" value="1"/>
</dbReference>
<accession>A0A377PH20</accession>
<reference evidence="2 3" key="1">
    <citation type="submission" date="2018-06" db="EMBL/GenBank/DDBJ databases">
        <authorList>
            <consortium name="Pathogen Informatics"/>
            <person name="Doyle S."/>
        </authorList>
    </citation>
    <scope>NUCLEOTIDE SEQUENCE [LARGE SCALE GENOMIC DNA]</scope>
    <source>
        <strain evidence="2 3">NCTC8105</strain>
    </source>
</reference>
<proteinExistence type="predicted"/>
<sequence>MFLKKETFKYNGQSVVLHQISALQRVEYFDYLASKEAISDEGSESLRHTAQLVRLNVDVNAWLISRSLSHETPECDENELHQTIQKTWPSEAINEAVEIVLALSGMHPKSADEAAPSA</sequence>
<organism evidence="2 3">
    <name type="scientific">Hafnia alvei</name>
    <dbReference type="NCBI Taxonomy" id="569"/>
    <lineage>
        <taxon>Bacteria</taxon>
        <taxon>Pseudomonadati</taxon>
        <taxon>Pseudomonadota</taxon>
        <taxon>Gammaproteobacteria</taxon>
        <taxon>Enterobacterales</taxon>
        <taxon>Hafniaceae</taxon>
        <taxon>Hafnia</taxon>
    </lineage>
</organism>
<dbReference type="InterPro" id="IPR010027">
    <property type="entry name" value="Tail_assembly_G"/>
</dbReference>
<gene>
    <name evidence="2" type="ORF">NCTC8105_01294</name>
</gene>
<evidence type="ECO:0000313" key="3">
    <source>
        <dbReference type="Proteomes" id="UP000254821"/>
    </source>
</evidence>
<evidence type="ECO:0000313" key="2">
    <source>
        <dbReference type="EMBL" id="STQ79224.1"/>
    </source>
</evidence>